<reference evidence="3 4" key="1">
    <citation type="submission" date="2020-08" db="EMBL/GenBank/DDBJ databases">
        <title>Sequencing the genomes of 1000 actinobacteria strains.</title>
        <authorList>
            <person name="Klenk H.-P."/>
        </authorList>
    </citation>
    <scope>NUCLEOTIDE SEQUENCE [LARGE SCALE GENOMIC DNA]</scope>
    <source>
        <strain evidence="3 4">DSM 44230</strain>
    </source>
</reference>
<keyword evidence="4" id="KW-1185">Reference proteome</keyword>
<evidence type="ECO:0000256" key="1">
    <source>
        <dbReference type="ARBA" id="ARBA00007689"/>
    </source>
</evidence>
<dbReference type="EMBL" id="JACHMH010000001">
    <property type="protein sequence ID" value="MBB4674812.1"/>
    <property type="molecule type" value="Genomic_DNA"/>
</dbReference>
<dbReference type="Pfam" id="PF03795">
    <property type="entry name" value="YCII"/>
    <property type="match status" value="1"/>
</dbReference>
<comment type="caution">
    <text evidence="3">The sequence shown here is derived from an EMBL/GenBank/DDBJ whole genome shotgun (WGS) entry which is preliminary data.</text>
</comment>
<dbReference type="Gene3D" id="3.30.70.1060">
    <property type="entry name" value="Dimeric alpha+beta barrel"/>
    <property type="match status" value="1"/>
</dbReference>
<dbReference type="RefSeq" id="WP_185000888.1">
    <property type="nucleotide sequence ID" value="NZ_BAAAUI010000024.1"/>
</dbReference>
<evidence type="ECO:0000259" key="2">
    <source>
        <dbReference type="Pfam" id="PF03795"/>
    </source>
</evidence>
<dbReference type="Proteomes" id="UP000533598">
    <property type="component" value="Unassembled WGS sequence"/>
</dbReference>
<organism evidence="3 4">
    <name type="scientific">Crossiella cryophila</name>
    <dbReference type="NCBI Taxonomy" id="43355"/>
    <lineage>
        <taxon>Bacteria</taxon>
        <taxon>Bacillati</taxon>
        <taxon>Actinomycetota</taxon>
        <taxon>Actinomycetes</taxon>
        <taxon>Pseudonocardiales</taxon>
        <taxon>Pseudonocardiaceae</taxon>
        <taxon>Crossiella</taxon>
    </lineage>
</organism>
<proteinExistence type="inferred from homology"/>
<feature type="domain" description="YCII-related" evidence="2">
    <location>
        <begin position="15"/>
        <end position="85"/>
    </location>
</feature>
<protein>
    <submittedName>
        <fullName evidence="3">Uncharacterized protein YciI</fullName>
    </submittedName>
</protein>
<sequence length="94" mass="10350">MARFVVEWVFGTNRDERLAVRPAHREWAAEQAKQGVLLAGGPWANDTGAQVVLEAADRDELAKILDSDPYASADVIAETRIREWTVVTGAWVTG</sequence>
<evidence type="ECO:0000313" key="3">
    <source>
        <dbReference type="EMBL" id="MBB4674812.1"/>
    </source>
</evidence>
<comment type="similarity">
    <text evidence="1">Belongs to the YciI family.</text>
</comment>
<dbReference type="InterPro" id="IPR051807">
    <property type="entry name" value="Sec-metab_biosynth-assoc"/>
</dbReference>
<name>A0A7W7FR44_9PSEU</name>
<dbReference type="AlphaFoldDB" id="A0A7W7FR44"/>
<accession>A0A7W7FR44</accession>
<dbReference type="InterPro" id="IPR005545">
    <property type="entry name" value="YCII"/>
</dbReference>
<dbReference type="InterPro" id="IPR011008">
    <property type="entry name" value="Dimeric_a/b-barrel"/>
</dbReference>
<dbReference type="SUPFAM" id="SSF54909">
    <property type="entry name" value="Dimeric alpha+beta barrel"/>
    <property type="match status" value="1"/>
</dbReference>
<dbReference type="PANTHER" id="PTHR33606">
    <property type="entry name" value="PROTEIN YCII"/>
    <property type="match status" value="1"/>
</dbReference>
<evidence type="ECO:0000313" key="4">
    <source>
        <dbReference type="Proteomes" id="UP000533598"/>
    </source>
</evidence>
<dbReference type="PANTHER" id="PTHR33606:SF3">
    <property type="entry name" value="PROTEIN YCII"/>
    <property type="match status" value="1"/>
</dbReference>
<gene>
    <name evidence="3" type="ORF">HNR67_000930</name>
</gene>